<evidence type="ECO:0000313" key="2">
    <source>
        <dbReference type="Proteomes" id="UP000318138"/>
    </source>
</evidence>
<gene>
    <name evidence="1" type="ORF">FLK61_41505</name>
</gene>
<dbReference type="AlphaFoldDB" id="A0A859FJU6"/>
<reference evidence="2" key="1">
    <citation type="submission" date="2019-07" db="EMBL/GenBank/DDBJ databases">
        <title>Bacillus alkalisoli sp. nov. isolated from saline soil.</title>
        <authorList>
            <person name="Sun J.-Q."/>
            <person name="Xu L."/>
        </authorList>
    </citation>
    <scope>NUCLEOTIDE SEQUENCE [LARGE SCALE GENOMIC DNA]</scope>
    <source>
        <strain evidence="2">M4U3P1</strain>
    </source>
</reference>
<accession>A0A859FJU6</accession>
<dbReference type="EMBL" id="CP041372">
    <property type="protein sequence ID" value="QKS73069.1"/>
    <property type="molecule type" value="Genomic_DNA"/>
</dbReference>
<dbReference type="KEGG" id="psua:FLK61_41505"/>
<evidence type="ECO:0000313" key="1">
    <source>
        <dbReference type="EMBL" id="QKS73069.1"/>
    </source>
</evidence>
<name>A0A859FJU6_9BACI</name>
<organism evidence="1 2">
    <name type="scientific">Paenalkalicoccus suaedae</name>
    <dbReference type="NCBI Taxonomy" id="2592382"/>
    <lineage>
        <taxon>Bacteria</taxon>
        <taxon>Bacillati</taxon>
        <taxon>Bacillota</taxon>
        <taxon>Bacilli</taxon>
        <taxon>Bacillales</taxon>
        <taxon>Bacillaceae</taxon>
        <taxon>Paenalkalicoccus</taxon>
    </lineage>
</organism>
<proteinExistence type="predicted"/>
<protein>
    <submittedName>
        <fullName evidence="1">Uncharacterized protein</fullName>
    </submittedName>
</protein>
<sequence length="376" mass="44494">MKFFKKNRNSDYNTHKNFNINEFIFDNEVKKNVENLLLKYRDEFHPTLLNKETTTDFGMIMNCQPLIEELKHYFNNDLCISVATSIAITRNTDFNLRTHAYYVENAITRITNSWEYLFIILSQFYQTDLIVGNDIRDNMIYAKCNDIEFVKKGNSYKIKLTPLPEKRIEEIMPSLEREHRLFNISINKKKNVFTKILKQKYTLNDRVQSLLDIYFSEETKEIIALRNEIVHRRSLGAKYSMAPLDFIPGQGVSINQQGWYSFKEIDNKLEKNLVALRQSIQQMINIIFSNEVPNLKSNENYTFIVFKVNCNNCLKTILINDVIVKGLESIEISVICPNCNSENTEIGEKMEVSDRYYFSNLKEYNNFLFDYWKKED</sequence>
<dbReference type="Proteomes" id="UP000318138">
    <property type="component" value="Chromosome"/>
</dbReference>
<keyword evidence="2" id="KW-1185">Reference proteome</keyword>
<dbReference type="RefSeq" id="WP_176011032.1">
    <property type="nucleotide sequence ID" value="NZ_CP041372.2"/>
</dbReference>